<sequence>MPLASTKPMRPRPPGLKRISWKPAFSAIATDNGKHTARPPGLKRISWKQCHFVG</sequence>
<gene>
    <name evidence="1" type="ORF">M595_5072</name>
</gene>
<organism evidence="1 2">
    <name type="scientific">Lyngbya aestuarii BL J</name>
    <dbReference type="NCBI Taxonomy" id="1348334"/>
    <lineage>
        <taxon>Bacteria</taxon>
        <taxon>Bacillati</taxon>
        <taxon>Cyanobacteriota</taxon>
        <taxon>Cyanophyceae</taxon>
        <taxon>Oscillatoriophycideae</taxon>
        <taxon>Oscillatoriales</taxon>
        <taxon>Microcoleaceae</taxon>
        <taxon>Lyngbya</taxon>
    </lineage>
</organism>
<proteinExistence type="predicted"/>
<dbReference type="Proteomes" id="UP000017127">
    <property type="component" value="Unassembled WGS sequence"/>
</dbReference>
<evidence type="ECO:0000313" key="2">
    <source>
        <dbReference type="Proteomes" id="UP000017127"/>
    </source>
</evidence>
<keyword evidence="2" id="KW-1185">Reference proteome</keyword>
<reference evidence="1 2" key="1">
    <citation type="journal article" date="2013" name="Front. Microbiol.">
        <title>Comparative genomic analyses of the cyanobacterium, Lyngbya aestuarii BL J, a powerful hydrogen producer.</title>
        <authorList>
            <person name="Kothari A."/>
            <person name="Vaughn M."/>
            <person name="Garcia-Pichel F."/>
        </authorList>
    </citation>
    <scope>NUCLEOTIDE SEQUENCE [LARGE SCALE GENOMIC DNA]</scope>
    <source>
        <strain evidence="1 2">BL J</strain>
    </source>
</reference>
<accession>U7QAY8</accession>
<comment type="caution">
    <text evidence="1">The sequence shown here is derived from an EMBL/GenBank/DDBJ whole genome shotgun (WGS) entry which is preliminary data.</text>
</comment>
<evidence type="ECO:0000313" key="1">
    <source>
        <dbReference type="EMBL" id="ERT04978.1"/>
    </source>
</evidence>
<name>U7QAY8_9CYAN</name>
<protein>
    <submittedName>
        <fullName evidence="1">Uncharacterized protein</fullName>
    </submittedName>
</protein>
<dbReference type="EMBL" id="AUZM01000072">
    <property type="protein sequence ID" value="ERT04978.1"/>
    <property type="molecule type" value="Genomic_DNA"/>
</dbReference>
<dbReference type="AlphaFoldDB" id="U7QAY8"/>